<feature type="region of interest" description="Disordered" evidence="2">
    <location>
        <begin position="82"/>
        <end position="113"/>
    </location>
</feature>
<feature type="domain" description="PH" evidence="3">
    <location>
        <begin position="499"/>
        <end position="597"/>
    </location>
</feature>
<dbReference type="GO" id="GO:0005547">
    <property type="term" value="F:phosphatidylinositol-3,4,5-trisphosphate binding"/>
    <property type="evidence" value="ECO:0007669"/>
    <property type="project" value="TreeGrafter"/>
</dbReference>
<keyword evidence="1" id="KW-0343">GTPase activation</keyword>
<dbReference type="EMBL" id="JARGDH010000001">
    <property type="protein sequence ID" value="KAL0279710.1"/>
    <property type="molecule type" value="Genomic_DNA"/>
</dbReference>
<evidence type="ECO:0000259" key="4">
    <source>
        <dbReference type="PROSITE" id="PS50238"/>
    </source>
</evidence>
<dbReference type="CDD" id="cd00821">
    <property type="entry name" value="PH"/>
    <property type="match status" value="1"/>
</dbReference>
<dbReference type="PANTHER" id="PTHR45899">
    <property type="entry name" value="RHO GTPASE ACTIVATING PROTEIN AT 15B, ISOFORM C"/>
    <property type="match status" value="1"/>
</dbReference>
<dbReference type="Gene3D" id="1.10.555.10">
    <property type="entry name" value="Rho GTPase activation protein"/>
    <property type="match status" value="1"/>
</dbReference>
<feature type="compositionally biased region" description="Polar residues" evidence="2">
    <location>
        <begin position="183"/>
        <end position="203"/>
    </location>
</feature>
<dbReference type="Gene3D" id="2.30.29.30">
    <property type="entry name" value="Pleckstrin-homology domain (PH domain)/Phosphotyrosine-binding domain (PTB)"/>
    <property type="match status" value="1"/>
</dbReference>
<evidence type="ECO:0000259" key="3">
    <source>
        <dbReference type="PROSITE" id="PS50003"/>
    </source>
</evidence>
<dbReference type="InterPro" id="IPR008936">
    <property type="entry name" value="Rho_GTPase_activation_prot"/>
</dbReference>
<feature type="compositionally biased region" description="Basic residues" evidence="2">
    <location>
        <begin position="18"/>
        <end position="31"/>
    </location>
</feature>
<dbReference type="GO" id="GO:0005737">
    <property type="term" value="C:cytoplasm"/>
    <property type="evidence" value="ECO:0007669"/>
    <property type="project" value="TreeGrafter"/>
</dbReference>
<dbReference type="InterPro" id="IPR000198">
    <property type="entry name" value="RhoGAP_dom"/>
</dbReference>
<reference evidence="5" key="1">
    <citation type="journal article" date="2024" name="Gigascience">
        <title>Chromosome-level genome of the poultry shaft louse Menopon gallinae provides insight into the host-switching and adaptive evolution of parasitic lice.</title>
        <authorList>
            <person name="Xu Y."/>
            <person name="Ma L."/>
            <person name="Liu S."/>
            <person name="Liang Y."/>
            <person name="Liu Q."/>
            <person name="He Z."/>
            <person name="Tian L."/>
            <person name="Duan Y."/>
            <person name="Cai W."/>
            <person name="Li H."/>
            <person name="Song F."/>
        </authorList>
    </citation>
    <scope>NUCLEOTIDE SEQUENCE</scope>
    <source>
        <strain evidence="5">Cailab_2023a</strain>
    </source>
</reference>
<dbReference type="PANTHER" id="PTHR45899:SF2">
    <property type="entry name" value="RHO GTPASE ACTIVATING PROTEIN AT 15B, ISOFORM C"/>
    <property type="match status" value="1"/>
</dbReference>
<dbReference type="SMART" id="SM00233">
    <property type="entry name" value="PH"/>
    <property type="match status" value="2"/>
</dbReference>
<feature type="compositionally biased region" description="Low complexity" evidence="2">
    <location>
        <begin position="149"/>
        <end position="159"/>
    </location>
</feature>
<dbReference type="AlphaFoldDB" id="A0AAW2IBN5"/>
<comment type="caution">
    <text evidence="5">The sequence shown here is derived from an EMBL/GenBank/DDBJ whole genome shotgun (WGS) entry which is preliminary data.</text>
</comment>
<gene>
    <name evidence="5" type="ORF">PYX00_001209</name>
</gene>
<dbReference type="InterPro" id="IPR001849">
    <property type="entry name" value="PH_domain"/>
</dbReference>
<dbReference type="SMART" id="SM00324">
    <property type="entry name" value="RhoGAP"/>
    <property type="match status" value="1"/>
</dbReference>
<dbReference type="InterPro" id="IPR052227">
    <property type="entry name" value="Arf-Rho-GAP_ANK-PH_domain"/>
</dbReference>
<evidence type="ECO:0000256" key="1">
    <source>
        <dbReference type="ARBA" id="ARBA00022468"/>
    </source>
</evidence>
<dbReference type="GO" id="GO:0007165">
    <property type="term" value="P:signal transduction"/>
    <property type="evidence" value="ECO:0007669"/>
    <property type="project" value="InterPro"/>
</dbReference>
<dbReference type="Pfam" id="PF00169">
    <property type="entry name" value="PH"/>
    <property type="match status" value="1"/>
</dbReference>
<feature type="region of interest" description="Disordered" evidence="2">
    <location>
        <begin position="1"/>
        <end position="55"/>
    </location>
</feature>
<dbReference type="InterPro" id="IPR011993">
    <property type="entry name" value="PH-like_dom_sf"/>
</dbReference>
<feature type="region of interest" description="Disordered" evidence="2">
    <location>
        <begin position="138"/>
        <end position="203"/>
    </location>
</feature>
<protein>
    <submittedName>
        <fullName evidence="5">Uncharacterized protein</fullName>
    </submittedName>
</protein>
<dbReference type="SUPFAM" id="SSF50729">
    <property type="entry name" value="PH domain-like"/>
    <property type="match status" value="1"/>
</dbReference>
<name>A0AAW2IBN5_9NEOP</name>
<evidence type="ECO:0000313" key="5">
    <source>
        <dbReference type="EMBL" id="KAL0279710.1"/>
    </source>
</evidence>
<dbReference type="PROSITE" id="PS50238">
    <property type="entry name" value="RHOGAP"/>
    <property type="match status" value="1"/>
</dbReference>
<feature type="domain" description="Rho-GAP" evidence="4">
    <location>
        <begin position="710"/>
        <end position="900"/>
    </location>
</feature>
<organism evidence="5">
    <name type="scientific">Menopon gallinae</name>
    <name type="common">poultry shaft louse</name>
    <dbReference type="NCBI Taxonomy" id="328185"/>
    <lineage>
        <taxon>Eukaryota</taxon>
        <taxon>Metazoa</taxon>
        <taxon>Ecdysozoa</taxon>
        <taxon>Arthropoda</taxon>
        <taxon>Hexapoda</taxon>
        <taxon>Insecta</taxon>
        <taxon>Pterygota</taxon>
        <taxon>Neoptera</taxon>
        <taxon>Paraneoptera</taxon>
        <taxon>Psocodea</taxon>
        <taxon>Troctomorpha</taxon>
        <taxon>Phthiraptera</taxon>
        <taxon>Amblycera</taxon>
        <taxon>Menoponidae</taxon>
        <taxon>Menopon</taxon>
    </lineage>
</organism>
<dbReference type="Pfam" id="PF00620">
    <property type="entry name" value="RhoGAP"/>
    <property type="match status" value="1"/>
</dbReference>
<feature type="compositionally biased region" description="Basic and acidic residues" evidence="2">
    <location>
        <begin position="138"/>
        <end position="148"/>
    </location>
</feature>
<accession>A0AAW2IBN5</accession>
<evidence type="ECO:0000256" key="2">
    <source>
        <dbReference type="SAM" id="MobiDB-lite"/>
    </source>
</evidence>
<dbReference type="SUPFAM" id="SSF48350">
    <property type="entry name" value="GTPase activation domain, GAP"/>
    <property type="match status" value="1"/>
</dbReference>
<dbReference type="GO" id="GO:0005096">
    <property type="term" value="F:GTPase activator activity"/>
    <property type="evidence" value="ECO:0007669"/>
    <property type="project" value="UniProtKB-KW"/>
</dbReference>
<sequence length="942" mass="105898">MFDEDLKDSSVDVSNGARKPKKPIPLPRKHIPKVENNDESDGSSGSGRSANRKLENFFSYRNEKRSASEIVHEKKRMVKNEVQKLEKSVRNMISKRRSVHPKSSTKATGSQFFRSNSLPDDNIFCSISFNSPLSDDVKCTEDDLKGTSESDVSSNDESNYTSDLPPPYPPPDLPDESIYDEATSVTSSDGQCSYLPSSDSNSLYEDLSKYQTVDRLSKCNLGTYDNVTDGPAKSDSWTYYDSVGNSDMRYEVISESTDNDPFSFSYHPPSEILKPDPYDSSENTRCDEVPVAKPKSFSSSVVHQFDPLSEKEPESPIDLMSEISESFKSLLKTIQSNADDGSEERNLKNPFQNPVILSSLSEEEGNACEVSSSAKEQLSCLIEGHYGKVRKCEKLPSELRKSAIELSEEYDVELPPSFTPPPVPPRRFDSIEPKTDEVDKRRTSIIRWSSMKRVAKMVAENIENRTSWSSSSLISDRRKTDKKPEPEGKVDNCAYLPVMLNHSGVLFKSGGIQRWGVLSQRKLTLFANKDSPDVKETIPIDSVLSIKAVNDSKICVEGVQVYCFEISVNSKNQSIVLGAPSASERHIWMRKLLESLTQNFPVKLMSDYLKAGLCYAKVGISSEWTQCSLLLHSRTLYLSPKSGVLSVADLRKARYLTLQTNDQTCKTTSERGPMLLIDIQDRTIYLQMDYVRETKAWESVIVAAALENGPSLSEQQLTKDDVPTIVEKCVNFIHTHGSLSEGIYRRNGSNQAVTKLLSALRSDAWAIQLTKQNYNEFDVSSVLKRFFRDLPEPLFVSAIHSELRSITENHTDNLEEKLEKYAAVLKKLPNINYITAKRLIGHLYFIDKQREKNLMGVENLAAIWGPTLLHVQGGVSLDPNWSRVESSVLNDLITHFPSVFEVDKAELDREMKILQVLENYHNNSNHVQSKKRSGGPQDLDPP</sequence>
<dbReference type="PROSITE" id="PS50003">
    <property type="entry name" value="PH_DOMAIN"/>
    <property type="match status" value="1"/>
</dbReference>
<feature type="compositionally biased region" description="Polar residues" evidence="2">
    <location>
        <begin position="101"/>
        <end position="113"/>
    </location>
</feature>
<proteinExistence type="predicted"/>